<evidence type="ECO:0000313" key="1">
    <source>
        <dbReference type="EMBL" id="GIM83295.1"/>
    </source>
</evidence>
<keyword evidence="2" id="KW-1185">Reference proteome</keyword>
<dbReference type="AlphaFoldDB" id="A0A919T380"/>
<dbReference type="EMBL" id="BOQP01000053">
    <property type="protein sequence ID" value="GIM83295.1"/>
    <property type="molecule type" value="Genomic_DNA"/>
</dbReference>
<comment type="caution">
    <text evidence="1">The sequence shown here is derived from an EMBL/GenBank/DDBJ whole genome shotgun (WGS) entry which is preliminary data.</text>
</comment>
<name>A0A919T380_9ACTN</name>
<sequence length="76" mass="8219">MATDGSEQYDRIGRISLAAVWGSWIIGSGVNELAEGEWPGWIFATIGGAVRRSGDRTGVDRPRRRIRAAAAAECFP</sequence>
<evidence type="ECO:0000313" key="2">
    <source>
        <dbReference type="Proteomes" id="UP000680865"/>
    </source>
</evidence>
<protein>
    <submittedName>
        <fullName evidence="1">Uncharacterized protein</fullName>
    </submittedName>
</protein>
<dbReference type="Proteomes" id="UP000680865">
    <property type="component" value="Unassembled WGS sequence"/>
</dbReference>
<accession>A0A919T380</accession>
<dbReference type="RefSeq" id="WP_213002925.1">
    <property type="nucleotide sequence ID" value="NZ_BAAATW010000011.1"/>
</dbReference>
<organism evidence="1 2">
    <name type="scientific">Winogradskya consettensis</name>
    <dbReference type="NCBI Taxonomy" id="113560"/>
    <lineage>
        <taxon>Bacteria</taxon>
        <taxon>Bacillati</taxon>
        <taxon>Actinomycetota</taxon>
        <taxon>Actinomycetes</taxon>
        <taxon>Micromonosporales</taxon>
        <taxon>Micromonosporaceae</taxon>
        <taxon>Winogradskya</taxon>
    </lineage>
</organism>
<proteinExistence type="predicted"/>
<reference evidence="1" key="1">
    <citation type="submission" date="2021-03" db="EMBL/GenBank/DDBJ databases">
        <title>Whole genome shotgun sequence of Actinoplanes consettensis NBRC 14913.</title>
        <authorList>
            <person name="Komaki H."/>
            <person name="Tamura T."/>
        </authorList>
    </citation>
    <scope>NUCLEOTIDE SEQUENCE</scope>
    <source>
        <strain evidence="1">NBRC 14913</strain>
    </source>
</reference>
<gene>
    <name evidence="1" type="ORF">Aco04nite_85840</name>
</gene>